<name>A0A8S9L536_BRACR</name>
<protein>
    <submittedName>
        <fullName evidence="2">Uncharacterized protein</fullName>
    </submittedName>
</protein>
<dbReference type="AlphaFoldDB" id="A0A8S9L536"/>
<accession>A0A8S9L536</accession>
<keyword evidence="1" id="KW-0812">Transmembrane</keyword>
<feature type="transmembrane region" description="Helical" evidence="1">
    <location>
        <begin position="63"/>
        <end position="81"/>
    </location>
</feature>
<evidence type="ECO:0000313" key="2">
    <source>
        <dbReference type="EMBL" id="KAF2602404.1"/>
    </source>
</evidence>
<reference evidence="2" key="1">
    <citation type="submission" date="2019-12" db="EMBL/GenBank/DDBJ databases">
        <title>Genome sequencing and annotation of Brassica cretica.</title>
        <authorList>
            <person name="Studholme D.J."/>
            <person name="Sarris P.F."/>
        </authorList>
    </citation>
    <scope>NUCLEOTIDE SEQUENCE</scope>
    <source>
        <strain evidence="2">PFS-102/07</strain>
        <tissue evidence="2">Leaf</tissue>
    </source>
</reference>
<dbReference type="EMBL" id="QGKY02000094">
    <property type="protein sequence ID" value="KAF2602404.1"/>
    <property type="molecule type" value="Genomic_DNA"/>
</dbReference>
<evidence type="ECO:0000256" key="1">
    <source>
        <dbReference type="SAM" id="Phobius"/>
    </source>
</evidence>
<keyword evidence="1" id="KW-1133">Transmembrane helix</keyword>
<organism evidence="2">
    <name type="scientific">Brassica cretica</name>
    <name type="common">Mustard</name>
    <dbReference type="NCBI Taxonomy" id="69181"/>
    <lineage>
        <taxon>Eukaryota</taxon>
        <taxon>Viridiplantae</taxon>
        <taxon>Streptophyta</taxon>
        <taxon>Embryophyta</taxon>
        <taxon>Tracheophyta</taxon>
        <taxon>Spermatophyta</taxon>
        <taxon>Magnoliopsida</taxon>
        <taxon>eudicotyledons</taxon>
        <taxon>Gunneridae</taxon>
        <taxon>Pentapetalae</taxon>
        <taxon>rosids</taxon>
        <taxon>malvids</taxon>
        <taxon>Brassicales</taxon>
        <taxon>Brassicaceae</taxon>
        <taxon>Brassiceae</taxon>
        <taxon>Brassica</taxon>
    </lineage>
</organism>
<gene>
    <name evidence="2" type="ORF">F2Q70_00026337</name>
</gene>
<feature type="transmembrane region" description="Helical" evidence="1">
    <location>
        <begin position="87"/>
        <end position="108"/>
    </location>
</feature>
<comment type="caution">
    <text evidence="2">The sequence shown here is derived from an EMBL/GenBank/DDBJ whole genome shotgun (WGS) entry which is preliminary data.</text>
</comment>
<sequence>MLRKIYRRFETATKLKAWRRDESLSLTLNIRSVSATDLYKYESQDKTMIAPNRLRRVVSSAAFPARRIVLVVAAAVDAVMFPTVVTVASMAATLSGVVVTSMGGVVIVRHFSVEKT</sequence>
<proteinExistence type="predicted"/>
<keyword evidence="1" id="KW-0472">Membrane</keyword>